<dbReference type="Gene3D" id="1.10.1660.10">
    <property type="match status" value="1"/>
</dbReference>
<dbReference type="Proteomes" id="UP001240171">
    <property type="component" value="Unassembled WGS sequence"/>
</dbReference>
<gene>
    <name evidence="6" type="ORF">Q5741_08685</name>
</gene>
<dbReference type="InterPro" id="IPR047057">
    <property type="entry name" value="MerR_fam"/>
</dbReference>
<keyword evidence="2" id="KW-0238">DNA-binding</keyword>
<reference evidence="6 7" key="1">
    <citation type="submission" date="2023-07" db="EMBL/GenBank/DDBJ databases">
        <title>Paenibacillus sp. JX-17 nov. isolated from soil.</title>
        <authorList>
            <person name="Wan Y."/>
            <person name="Liu B."/>
        </authorList>
    </citation>
    <scope>NUCLEOTIDE SEQUENCE [LARGE SCALE GENOMIC DNA]</scope>
    <source>
        <strain evidence="6 7">JX-17</strain>
    </source>
</reference>
<dbReference type="InterPro" id="IPR003759">
    <property type="entry name" value="Cbl-bd_cap"/>
</dbReference>
<evidence type="ECO:0000256" key="2">
    <source>
        <dbReference type="ARBA" id="ARBA00023125"/>
    </source>
</evidence>
<dbReference type="SUPFAM" id="SSF46955">
    <property type="entry name" value="Putative DNA-binding domain"/>
    <property type="match status" value="1"/>
</dbReference>
<dbReference type="Gene3D" id="1.10.1240.10">
    <property type="entry name" value="Methionine synthase domain"/>
    <property type="match status" value="1"/>
</dbReference>
<organism evidence="6 7">
    <name type="scientific">Paenibacillus lacisoli</name>
    <dbReference type="NCBI Taxonomy" id="3064525"/>
    <lineage>
        <taxon>Bacteria</taxon>
        <taxon>Bacillati</taxon>
        <taxon>Bacillota</taxon>
        <taxon>Bacilli</taxon>
        <taxon>Bacillales</taxon>
        <taxon>Paenibacillaceae</taxon>
        <taxon>Paenibacillus</taxon>
    </lineage>
</organism>
<evidence type="ECO:0000256" key="1">
    <source>
        <dbReference type="ARBA" id="ARBA00023015"/>
    </source>
</evidence>
<name>A0ABT9CFW5_9BACL</name>
<evidence type="ECO:0000256" key="3">
    <source>
        <dbReference type="ARBA" id="ARBA00023163"/>
    </source>
</evidence>
<dbReference type="PANTHER" id="PTHR30204:SF67">
    <property type="entry name" value="HTH-TYPE TRANSCRIPTIONAL REGULATOR MLRA-RELATED"/>
    <property type="match status" value="1"/>
</dbReference>
<dbReference type="InterPro" id="IPR000551">
    <property type="entry name" value="MerR-type_HTH_dom"/>
</dbReference>
<dbReference type="SUPFAM" id="SSF52242">
    <property type="entry name" value="Cobalamin (vitamin B12)-binding domain"/>
    <property type="match status" value="1"/>
</dbReference>
<dbReference type="PROSITE" id="PS50937">
    <property type="entry name" value="HTH_MERR_2"/>
    <property type="match status" value="1"/>
</dbReference>
<dbReference type="RefSeq" id="WP_305023678.1">
    <property type="nucleotide sequence ID" value="NZ_JAUQTB010000003.1"/>
</dbReference>
<proteinExistence type="predicted"/>
<dbReference type="Pfam" id="PF02310">
    <property type="entry name" value="B12-binding"/>
    <property type="match status" value="1"/>
</dbReference>
<dbReference type="SMART" id="SM00422">
    <property type="entry name" value="HTH_MERR"/>
    <property type="match status" value="1"/>
</dbReference>
<comment type="caution">
    <text evidence="6">The sequence shown here is derived from an EMBL/GenBank/DDBJ whole genome shotgun (WGS) entry which is preliminary data.</text>
</comment>
<feature type="domain" description="B12-binding" evidence="5">
    <location>
        <begin position="179"/>
        <end position="267"/>
    </location>
</feature>
<evidence type="ECO:0000313" key="7">
    <source>
        <dbReference type="Proteomes" id="UP001240171"/>
    </source>
</evidence>
<dbReference type="CDD" id="cd02065">
    <property type="entry name" value="B12-binding_like"/>
    <property type="match status" value="1"/>
</dbReference>
<evidence type="ECO:0000313" key="6">
    <source>
        <dbReference type="EMBL" id="MDO7906493.1"/>
    </source>
</evidence>
<dbReference type="InterPro" id="IPR036594">
    <property type="entry name" value="Meth_synthase_dom"/>
</dbReference>
<dbReference type="Gene3D" id="3.40.50.280">
    <property type="entry name" value="Cobalamin-binding domain"/>
    <property type="match status" value="1"/>
</dbReference>
<dbReference type="InterPro" id="IPR006158">
    <property type="entry name" value="Cobalamin-bd"/>
</dbReference>
<keyword evidence="1" id="KW-0805">Transcription regulation</keyword>
<dbReference type="InterPro" id="IPR036724">
    <property type="entry name" value="Cobalamin-bd_sf"/>
</dbReference>
<dbReference type="PROSITE" id="PS51332">
    <property type="entry name" value="B12_BINDING"/>
    <property type="match status" value="1"/>
</dbReference>
<dbReference type="Pfam" id="PF13411">
    <property type="entry name" value="MerR_1"/>
    <property type="match status" value="1"/>
</dbReference>
<dbReference type="InterPro" id="IPR009061">
    <property type="entry name" value="DNA-bd_dom_put_sf"/>
</dbReference>
<evidence type="ECO:0000259" key="5">
    <source>
        <dbReference type="PROSITE" id="PS51332"/>
    </source>
</evidence>
<sequence length="301" mass="34757">MYSIKQVSAMLDIPTVTLRAWENRYQAVVPNRSSSGYRSYSDQDVEDLRWLKSQVESGMSISHAVRQLRQQREEEASSLTSIMGETGVASAEGYAKMTDQLYQTLFHFQAERANTLIDFGFTMFGYDAMFYHVLVPVLIRVGDAWENGRASVAQEHFMTQLISQRFYQFFHLFPIYPQLPKVLALCPEGEHHQVGLLLFALFLRKNGLEVLYLGANTPLDGVLELIRDQGINMVCTSVTNKALVEKNDHLVDEISSRFPKIRFVLGGKAYEDDSTTRHRKWMMKMPAEEWQSWFEREYLVQ</sequence>
<accession>A0ABT9CFW5</accession>
<protein>
    <submittedName>
        <fullName evidence="6">Cobalamin B12-binding domain-containing protein</fullName>
    </submittedName>
</protein>
<keyword evidence="7" id="KW-1185">Reference proteome</keyword>
<dbReference type="PANTHER" id="PTHR30204">
    <property type="entry name" value="REDOX-CYCLING DRUG-SENSING TRANSCRIPTIONAL ACTIVATOR SOXR"/>
    <property type="match status" value="1"/>
</dbReference>
<dbReference type="Pfam" id="PF02607">
    <property type="entry name" value="B12-binding_2"/>
    <property type="match status" value="1"/>
</dbReference>
<feature type="domain" description="HTH merR-type" evidence="4">
    <location>
        <begin position="1"/>
        <end position="70"/>
    </location>
</feature>
<keyword evidence="3" id="KW-0804">Transcription</keyword>
<dbReference type="EMBL" id="JAUQTB010000003">
    <property type="protein sequence ID" value="MDO7906493.1"/>
    <property type="molecule type" value="Genomic_DNA"/>
</dbReference>
<evidence type="ECO:0000259" key="4">
    <source>
        <dbReference type="PROSITE" id="PS50937"/>
    </source>
</evidence>